<keyword evidence="5" id="KW-0732">Signal</keyword>
<dbReference type="InterPro" id="IPR042235">
    <property type="entry name" value="ZP-C_dom"/>
</dbReference>
<comment type="subcellular location">
    <subcellularLocation>
        <location evidence="1">Cell membrane</location>
        <topology evidence="1">Single-pass type I membrane protein</topology>
    </subcellularLocation>
</comment>
<feature type="transmembrane region" description="Helical" evidence="8">
    <location>
        <begin position="341"/>
        <end position="364"/>
    </location>
</feature>
<dbReference type="GO" id="GO:0005886">
    <property type="term" value="C:plasma membrane"/>
    <property type="evidence" value="ECO:0007669"/>
    <property type="project" value="UniProtKB-SubCell"/>
</dbReference>
<dbReference type="InterPro" id="IPR051962">
    <property type="entry name" value="Cuticlin"/>
</dbReference>
<keyword evidence="6 8" id="KW-1133">Transmembrane helix</keyword>
<evidence type="ECO:0000256" key="8">
    <source>
        <dbReference type="SAM" id="Phobius"/>
    </source>
</evidence>
<keyword evidence="11" id="KW-1185">Reference proteome</keyword>
<dbReference type="Pfam" id="PF25057">
    <property type="entry name" value="CUT_N"/>
    <property type="match status" value="1"/>
</dbReference>
<dbReference type="InterPro" id="IPR001507">
    <property type="entry name" value="ZP_dom"/>
</dbReference>
<dbReference type="PROSITE" id="PS51034">
    <property type="entry name" value="ZP_2"/>
    <property type="match status" value="1"/>
</dbReference>
<evidence type="ECO:0000259" key="9">
    <source>
        <dbReference type="PROSITE" id="PS51034"/>
    </source>
</evidence>
<keyword evidence="7 8" id="KW-0472">Membrane</keyword>
<dbReference type="EMBL" id="JAHQIW010005988">
    <property type="protein sequence ID" value="KAJ1367703.1"/>
    <property type="molecule type" value="Genomic_DNA"/>
</dbReference>
<dbReference type="Pfam" id="PF25301">
    <property type="entry name" value="CUT_C"/>
    <property type="match status" value="1"/>
</dbReference>
<protein>
    <recommendedName>
        <fullName evidence="9">ZP domain-containing protein</fullName>
    </recommendedName>
</protein>
<dbReference type="GO" id="GO:0042302">
    <property type="term" value="F:structural constituent of cuticle"/>
    <property type="evidence" value="ECO:0007669"/>
    <property type="project" value="UniProtKB-KW"/>
</dbReference>
<feature type="domain" description="ZP" evidence="9">
    <location>
        <begin position="20"/>
        <end position="278"/>
    </location>
</feature>
<evidence type="ECO:0000313" key="10">
    <source>
        <dbReference type="EMBL" id="KAJ1367703.1"/>
    </source>
</evidence>
<evidence type="ECO:0000256" key="5">
    <source>
        <dbReference type="ARBA" id="ARBA00022729"/>
    </source>
</evidence>
<accession>A0AAD5WF90</accession>
<dbReference type="InterPro" id="IPR057475">
    <property type="entry name" value="CUT_C"/>
</dbReference>
<dbReference type="PANTHER" id="PTHR22907:SF13">
    <property type="entry name" value="ZP DOMAIN-CONTAINING PROTEIN"/>
    <property type="match status" value="1"/>
</dbReference>
<keyword evidence="2" id="KW-0193">Cuticle</keyword>
<dbReference type="Gene3D" id="2.60.40.4100">
    <property type="entry name" value="Zona pellucida, ZP-C domain"/>
    <property type="match status" value="1"/>
</dbReference>
<evidence type="ECO:0000256" key="3">
    <source>
        <dbReference type="ARBA" id="ARBA00022475"/>
    </source>
</evidence>
<sequence length="380" mass="42778">MEKSIKSTKSCFFFDSPAVTCGPEAIRIIGKSEDVFEGQVFVKNQRRAADCFAVYSPQQNSTTPELAVPLDRISACGIDLQRNPSRGLELLAVIVFSFHPSFVTAGDRAFAVHCLFQQHHITVSTQFDFISDLTPKLVTGSAPSAPIVNLTVIHGRVPTEAKPAQLVSVGQPLMLIWKLETFSELHGVRVLDCTAESKHRQRMHIIRDGCTMDNTLITDVRYAEDQQHAYADAIAFKFPDLSDVWFKCMVRLCIKRFEHLLLTGKSENDLCRNVRRCKIGNRERNRRTPLSEANTYIDDNVVIVTGRMSVRDNDSNNSILDYSAKASTDQIPSTICLEKNLMAMMSAVSVIVCLSTLLTTASMFHSRIKLKRYYFMKERL</sequence>
<gene>
    <name evidence="10" type="ORF">KIN20_028666</name>
</gene>
<dbReference type="Proteomes" id="UP001196413">
    <property type="component" value="Unassembled WGS sequence"/>
</dbReference>
<dbReference type="SMART" id="SM00241">
    <property type="entry name" value="ZP"/>
    <property type="match status" value="1"/>
</dbReference>
<proteinExistence type="predicted"/>
<evidence type="ECO:0000256" key="4">
    <source>
        <dbReference type="ARBA" id="ARBA00022692"/>
    </source>
</evidence>
<evidence type="ECO:0000256" key="7">
    <source>
        <dbReference type="ARBA" id="ARBA00023136"/>
    </source>
</evidence>
<reference evidence="10" key="1">
    <citation type="submission" date="2021-06" db="EMBL/GenBank/DDBJ databases">
        <title>Parelaphostrongylus tenuis whole genome reference sequence.</title>
        <authorList>
            <person name="Garwood T.J."/>
            <person name="Larsen P.A."/>
            <person name="Fountain-Jones N.M."/>
            <person name="Garbe J.R."/>
            <person name="Macchietto M.G."/>
            <person name="Kania S.A."/>
            <person name="Gerhold R.W."/>
            <person name="Richards J.E."/>
            <person name="Wolf T.M."/>
        </authorList>
    </citation>
    <scope>NUCLEOTIDE SEQUENCE</scope>
    <source>
        <strain evidence="10">MNPRO001-30</strain>
        <tissue evidence="10">Meninges</tissue>
    </source>
</reference>
<evidence type="ECO:0000256" key="6">
    <source>
        <dbReference type="ARBA" id="ARBA00022989"/>
    </source>
</evidence>
<evidence type="ECO:0000256" key="1">
    <source>
        <dbReference type="ARBA" id="ARBA00004251"/>
    </source>
</evidence>
<dbReference type="AlphaFoldDB" id="A0AAD5WF90"/>
<comment type="caution">
    <text evidence="10">The sequence shown here is derived from an EMBL/GenBank/DDBJ whole genome shotgun (WGS) entry which is preliminary data.</text>
</comment>
<keyword evidence="4 8" id="KW-0812">Transmembrane</keyword>
<dbReference type="PANTHER" id="PTHR22907">
    <property type="entry name" value="GH04558P"/>
    <property type="match status" value="1"/>
</dbReference>
<evidence type="ECO:0000313" key="11">
    <source>
        <dbReference type="Proteomes" id="UP001196413"/>
    </source>
</evidence>
<evidence type="ECO:0000256" key="2">
    <source>
        <dbReference type="ARBA" id="ARBA00022460"/>
    </source>
</evidence>
<dbReference type="InterPro" id="IPR056953">
    <property type="entry name" value="CUT_N"/>
</dbReference>
<organism evidence="10 11">
    <name type="scientific">Parelaphostrongylus tenuis</name>
    <name type="common">Meningeal worm</name>
    <dbReference type="NCBI Taxonomy" id="148309"/>
    <lineage>
        <taxon>Eukaryota</taxon>
        <taxon>Metazoa</taxon>
        <taxon>Ecdysozoa</taxon>
        <taxon>Nematoda</taxon>
        <taxon>Chromadorea</taxon>
        <taxon>Rhabditida</taxon>
        <taxon>Rhabditina</taxon>
        <taxon>Rhabditomorpha</taxon>
        <taxon>Strongyloidea</taxon>
        <taxon>Metastrongylidae</taxon>
        <taxon>Parelaphostrongylus</taxon>
    </lineage>
</organism>
<name>A0AAD5WF90_PARTN</name>
<keyword evidence="3" id="KW-1003">Cell membrane</keyword>